<name>F0EYV3_9NEIS</name>
<dbReference type="STRING" id="888741.HMPREF9098_1037"/>
<dbReference type="PANTHER" id="PTHR11102:SF160">
    <property type="entry name" value="ERAD-ASSOCIATED E3 UBIQUITIN-PROTEIN LIGASE COMPONENT HRD3"/>
    <property type="match status" value="1"/>
</dbReference>
<dbReference type="InterPro" id="IPR006597">
    <property type="entry name" value="Sel1-like"/>
</dbReference>
<dbReference type="Pfam" id="PF08238">
    <property type="entry name" value="Sel1"/>
    <property type="match status" value="5"/>
</dbReference>
<dbReference type="InterPro" id="IPR019734">
    <property type="entry name" value="TPR_rpt"/>
</dbReference>
<keyword evidence="2" id="KW-1185">Reference proteome</keyword>
<dbReference type="SMART" id="SM00028">
    <property type="entry name" value="TPR"/>
    <property type="match status" value="2"/>
</dbReference>
<dbReference type="Proteomes" id="UP000004088">
    <property type="component" value="Unassembled WGS sequence"/>
</dbReference>
<comment type="caution">
    <text evidence="1">The sequence shown here is derived from an EMBL/GenBank/DDBJ whole genome shotgun (WGS) entry which is preliminary data.</text>
</comment>
<dbReference type="AlphaFoldDB" id="F0EYV3"/>
<gene>
    <name evidence="1" type="ORF">HMPREF9098_1037</name>
</gene>
<dbReference type="HOGENOM" id="CLU_000288_36_2_4"/>
<evidence type="ECO:0000313" key="1">
    <source>
        <dbReference type="EMBL" id="EGC17711.1"/>
    </source>
</evidence>
<dbReference type="InterPro" id="IPR011990">
    <property type="entry name" value="TPR-like_helical_dom_sf"/>
</dbReference>
<accession>F0EYV3</accession>
<dbReference type="Pfam" id="PF13181">
    <property type="entry name" value="TPR_8"/>
    <property type="match status" value="2"/>
</dbReference>
<proteinExistence type="predicted"/>
<dbReference type="Gene3D" id="1.25.40.10">
    <property type="entry name" value="Tetratricopeptide repeat domain"/>
    <property type="match status" value="2"/>
</dbReference>
<dbReference type="RefSeq" id="WP_003782441.1">
    <property type="nucleotide sequence ID" value="NZ_GL870929.1"/>
</dbReference>
<dbReference type="PANTHER" id="PTHR11102">
    <property type="entry name" value="SEL-1-LIKE PROTEIN"/>
    <property type="match status" value="1"/>
</dbReference>
<organism evidence="1 2">
    <name type="scientific">Kingella denitrificans ATCC 33394</name>
    <dbReference type="NCBI Taxonomy" id="888741"/>
    <lineage>
        <taxon>Bacteria</taxon>
        <taxon>Pseudomonadati</taxon>
        <taxon>Pseudomonadota</taxon>
        <taxon>Betaproteobacteria</taxon>
        <taxon>Neisseriales</taxon>
        <taxon>Neisseriaceae</taxon>
        <taxon>Kingella</taxon>
    </lineage>
</organism>
<sequence>MLKKLAGLFRTNHSNYLENLQRRAEQGDAEAMYLLGRMYHIGELVEADDEKAMLLYRRANALGYPLAANSIGALYDNIGEPEKAVEWFEQGIRQGDKQAETNLGRFYLNGITVAPDTAKGLSMLEPHAAQNGHAALTLGFWYDGDFDENPQPDNQKALEYYLLAEKNSQDLTTIELTDLYNNLGTLYNTHDGIPTDYPKAQKYFIKAAEMGMPHAMLNLGHLYAGKGEHKQAFKWYLKAAENDLIDAYYYVGKAYAMGKGVPQDGRKAVAWLEQAAEYGVEEWVSELA</sequence>
<dbReference type="SUPFAM" id="SSF81901">
    <property type="entry name" value="HCP-like"/>
    <property type="match status" value="1"/>
</dbReference>
<protein>
    <submittedName>
        <fullName evidence="1">Sel1 repeat protein</fullName>
    </submittedName>
</protein>
<reference evidence="1 2" key="1">
    <citation type="submission" date="2011-01" db="EMBL/GenBank/DDBJ databases">
        <authorList>
            <person name="Muzny D."/>
            <person name="Qin X."/>
            <person name="Deng J."/>
            <person name="Jiang H."/>
            <person name="Liu Y."/>
            <person name="Qu J."/>
            <person name="Song X.-Z."/>
            <person name="Zhang L."/>
            <person name="Thornton R."/>
            <person name="Coyle M."/>
            <person name="Francisco L."/>
            <person name="Jackson L."/>
            <person name="Javaid M."/>
            <person name="Korchina V."/>
            <person name="Kovar C."/>
            <person name="Mata R."/>
            <person name="Mathew T."/>
            <person name="Ngo R."/>
            <person name="Nguyen L."/>
            <person name="Nguyen N."/>
            <person name="Okwuonu G."/>
            <person name="Ongeri F."/>
            <person name="Pham C."/>
            <person name="Simmons D."/>
            <person name="Wilczek-Boney K."/>
            <person name="Hale W."/>
            <person name="Jakkamsetti A."/>
            <person name="Pham P."/>
            <person name="Ruth R."/>
            <person name="San Lucas F."/>
            <person name="Warren J."/>
            <person name="Zhang J."/>
            <person name="Zhao Z."/>
            <person name="Zhou C."/>
            <person name="Zhu D."/>
            <person name="Lee S."/>
            <person name="Bess C."/>
            <person name="Blankenburg K."/>
            <person name="Forbes L."/>
            <person name="Fu Q."/>
            <person name="Gubbala S."/>
            <person name="Hirani K."/>
            <person name="Jayaseelan J.C."/>
            <person name="Lara F."/>
            <person name="Munidasa M."/>
            <person name="Palculict T."/>
            <person name="Patil S."/>
            <person name="Pu L.-L."/>
            <person name="Saada N."/>
            <person name="Tang L."/>
            <person name="Weissenberger G."/>
            <person name="Zhu Y."/>
            <person name="Hemphill L."/>
            <person name="Shang Y."/>
            <person name="Youmans B."/>
            <person name="Ayvaz T."/>
            <person name="Ross M."/>
            <person name="Santibanez J."/>
            <person name="Aqrawi P."/>
            <person name="Gross S."/>
            <person name="Joshi V."/>
            <person name="Fowler G."/>
            <person name="Nazareth L."/>
            <person name="Reid J."/>
            <person name="Worley K."/>
            <person name="Petrosino J."/>
            <person name="Highlander S."/>
            <person name="Gibbs R."/>
        </authorList>
    </citation>
    <scope>NUCLEOTIDE SEQUENCE [LARGE SCALE GENOMIC DNA]</scope>
    <source>
        <strain evidence="1 2">ATCC 33394</strain>
    </source>
</reference>
<evidence type="ECO:0000313" key="2">
    <source>
        <dbReference type="Proteomes" id="UP000004088"/>
    </source>
</evidence>
<dbReference type="EMBL" id="AEWV01000015">
    <property type="protein sequence ID" value="EGC17711.1"/>
    <property type="molecule type" value="Genomic_DNA"/>
</dbReference>
<dbReference type="SMART" id="SM00671">
    <property type="entry name" value="SEL1"/>
    <property type="match status" value="7"/>
</dbReference>
<dbReference type="InterPro" id="IPR050767">
    <property type="entry name" value="Sel1_AlgK"/>
</dbReference>